<dbReference type="Proteomes" id="UP000183971">
    <property type="component" value="Unassembled WGS sequence"/>
</dbReference>
<protein>
    <submittedName>
        <fullName evidence="2">Uncharacterized protein</fullName>
    </submittedName>
</protein>
<keyword evidence="3" id="KW-1185">Reference proteome</keyword>
<dbReference type="RefSeq" id="XP_031083259.1">
    <property type="nucleotide sequence ID" value="XM_031233420.1"/>
</dbReference>
<dbReference type="VEuPathDB" id="FungiDB:FPRO_09971"/>
<dbReference type="GO" id="GO:0005200">
    <property type="term" value="F:structural constituent of cytoskeleton"/>
    <property type="evidence" value="ECO:0007669"/>
    <property type="project" value="TreeGrafter"/>
</dbReference>
<evidence type="ECO:0000313" key="3">
    <source>
        <dbReference type="Proteomes" id="UP000183971"/>
    </source>
</evidence>
<sequence>MFIYQGKLNWYNYAVDETFTIIFPKGVVRANDPIYIFTQWTKDASGIEKSKFFQTILVQDLKQLPKSTDVSFTLSGAWYSYTITTEQNYSKIKVDMTSPSGGKASTALERHWQPQGEINPNAALRIWAGSINWRENAVNEQAIFVLPEDYEDGKPIVSSWQWTKDGSGNAKTSAFKGTNMKVIGSDDKFDKFSFNNFFDITCAWSKETQKLTIEVKADGKQAEIGKLNLVAKVEPKKHSFDSEDLVPPTKKETEFRLPQPVQTLPRVLHAMPFPQTIMETLTHGVAFIEQAGYLTAQAQNKFAALDEDFHKQTVLVQSLKKDKQNLETQIVKLTDERNQANNKIDDLQNKLTKANEAYQNKVKELDDTIKGLQKHGEIDHTIMKKLQEDLNSLYSQNTDLQDQLTQAHIERDDLLEMLSGLHGQIIALNAKLLELENVLKVQKDENARLIKVNSCLDDDWKKALKANEILQSQLATAKKEHDKTKDELGKTSKSLKDTKAELDEKKAALQTKTNLLNQTTDKLTAAQKSLSQTTDKLAATEKKLDGANARWRDRDHENEANKKKVTSLKRKIEEWDDIVNQLQDKCYDSGAKIDKINKKIDVLREAK</sequence>
<name>A0A1L7VQC2_FUSPR</name>
<organism evidence="2 3">
    <name type="scientific">Fusarium proliferatum (strain ET1)</name>
    <name type="common">Orchid endophyte fungus</name>
    <dbReference type="NCBI Taxonomy" id="1227346"/>
    <lineage>
        <taxon>Eukaryota</taxon>
        <taxon>Fungi</taxon>
        <taxon>Dikarya</taxon>
        <taxon>Ascomycota</taxon>
        <taxon>Pezizomycotina</taxon>
        <taxon>Sordariomycetes</taxon>
        <taxon>Hypocreomycetidae</taxon>
        <taxon>Hypocreales</taxon>
        <taxon>Nectriaceae</taxon>
        <taxon>Fusarium</taxon>
        <taxon>Fusarium fujikuroi species complex</taxon>
    </lineage>
</organism>
<dbReference type="GO" id="GO:0005856">
    <property type="term" value="C:cytoskeleton"/>
    <property type="evidence" value="ECO:0007669"/>
    <property type="project" value="TreeGrafter"/>
</dbReference>
<gene>
    <name evidence="2" type="ORF">FPRO_09971</name>
</gene>
<evidence type="ECO:0000256" key="1">
    <source>
        <dbReference type="SAM" id="Coils"/>
    </source>
</evidence>
<dbReference type="SUPFAM" id="SSF57997">
    <property type="entry name" value="Tropomyosin"/>
    <property type="match status" value="1"/>
</dbReference>
<accession>A0A1L7VQC2</accession>
<reference evidence="3" key="1">
    <citation type="journal article" date="2016" name="Genome Biol. Evol.">
        <title>Comparative 'omics' of the Fusarium fujikuroi species complex highlights differences in genetic potential and metabolite synthesis.</title>
        <authorList>
            <person name="Niehaus E.-M."/>
            <person name="Muensterkoetter M."/>
            <person name="Proctor R.H."/>
            <person name="Brown D.W."/>
            <person name="Sharon A."/>
            <person name="Idan Y."/>
            <person name="Oren-Young L."/>
            <person name="Sieber C.M."/>
            <person name="Novak O."/>
            <person name="Pencik A."/>
            <person name="Tarkowska D."/>
            <person name="Hromadova K."/>
            <person name="Freeman S."/>
            <person name="Maymon M."/>
            <person name="Elazar M."/>
            <person name="Youssef S.A."/>
            <person name="El-Shabrawy E.S.M."/>
            <person name="Shalaby A.B.A."/>
            <person name="Houterman P."/>
            <person name="Brock N.L."/>
            <person name="Burkhardt I."/>
            <person name="Tsavkelova E.A."/>
            <person name="Dickschat J.S."/>
            <person name="Galuszka P."/>
            <person name="Gueldener U."/>
            <person name="Tudzynski B."/>
        </authorList>
    </citation>
    <scope>NUCLEOTIDE SEQUENCE [LARGE SCALE GENOMIC DNA]</scope>
    <source>
        <strain evidence="3">ET1</strain>
    </source>
</reference>
<dbReference type="AlphaFoldDB" id="A0A1L7VQC2"/>
<comment type="caution">
    <text evidence="2">The sequence shown here is derived from an EMBL/GenBank/DDBJ whole genome shotgun (WGS) entry which is preliminary data.</text>
</comment>
<dbReference type="PANTHER" id="PTHR47357:SF1">
    <property type="entry name" value="SPINDLE POLE BODY COMPONENT 110"/>
    <property type="match status" value="1"/>
</dbReference>
<evidence type="ECO:0000313" key="2">
    <source>
        <dbReference type="EMBL" id="CZR42668.1"/>
    </source>
</evidence>
<keyword evidence="1" id="KW-0175">Coiled coil</keyword>
<feature type="coiled-coil region" evidence="1">
    <location>
        <begin position="316"/>
        <end position="585"/>
    </location>
</feature>
<proteinExistence type="predicted"/>
<dbReference type="EMBL" id="FJOF01000006">
    <property type="protein sequence ID" value="CZR42668.1"/>
    <property type="molecule type" value="Genomic_DNA"/>
</dbReference>
<dbReference type="GeneID" id="42054843"/>
<dbReference type="PANTHER" id="PTHR47357">
    <property type="entry name" value="COP1-INTERACTIVE PROTEIN 1"/>
    <property type="match status" value="1"/>
</dbReference>